<dbReference type="PANTHER" id="PTHR45947">
    <property type="entry name" value="SULFOQUINOVOSYL TRANSFERASE SQD2"/>
    <property type="match status" value="1"/>
</dbReference>
<dbReference type="AlphaFoldDB" id="C5BJ92"/>
<evidence type="ECO:0000313" key="4">
    <source>
        <dbReference type="Proteomes" id="UP000009080"/>
    </source>
</evidence>
<dbReference type="SUPFAM" id="SSF53756">
    <property type="entry name" value="UDP-Glycosyltransferase/glycogen phosphorylase"/>
    <property type="match status" value="1"/>
</dbReference>
<dbReference type="EMBL" id="CP001614">
    <property type="protein sequence ID" value="ACR10911.1"/>
    <property type="molecule type" value="Genomic_DNA"/>
</dbReference>
<name>C5BJ92_TERTT</name>
<sequence>MTQNPLAEPGAVESNGDNGERLHASPLRVAIVHYWLVGMRGGEKVLEALCDIYPDADIYTHVVDRERISDKLKRHTIHTTFINRLPRARRWYQRYLPLMPLALEQLDLRAYDLVISSESGPAKGVITRPDALHICYCHSPMRYLWDMYPEYLASTGRFTRLMMRPLMHYLRLWDYASAARVDTFVANSSYIARRIRKCYRRRSAVVFPPVAIDDFKPGGEKQDYYLLLGQLVPYKKADLAVDAFNRLGKRLVVIGDGAQYEQLKASAAANIDILGWQPFSEIQRHYQQARALIFPGIEDFGIVPLEAMASGTPVIAYAEGGALDTVIDGKTGKLFYAQTVDALCDAVTEFESAPPLATQTLVAWAQKFSQVHFTENFLQVVDDAFVEIEQG</sequence>
<dbReference type="STRING" id="377629.TERTU_4509"/>
<dbReference type="OrthoDB" id="9801609at2"/>
<dbReference type="Proteomes" id="UP000009080">
    <property type="component" value="Chromosome"/>
</dbReference>
<accession>C5BJ92</accession>
<dbReference type="EC" id="2.4.-.-" evidence="3"/>
<proteinExistence type="predicted"/>
<keyword evidence="3" id="KW-0808">Transferase</keyword>
<feature type="domain" description="Glycosyl transferase family 1" evidence="1">
    <location>
        <begin position="220"/>
        <end position="358"/>
    </location>
</feature>
<dbReference type="CAZy" id="GT4">
    <property type="family name" value="Glycosyltransferase Family 4"/>
</dbReference>
<dbReference type="Pfam" id="PF13439">
    <property type="entry name" value="Glyco_transf_4"/>
    <property type="match status" value="1"/>
</dbReference>
<dbReference type="HOGENOM" id="CLU_041001_0_0_6"/>
<evidence type="ECO:0000259" key="2">
    <source>
        <dbReference type="Pfam" id="PF13439"/>
    </source>
</evidence>
<dbReference type="Gene3D" id="3.40.50.2000">
    <property type="entry name" value="Glycogen Phosphorylase B"/>
    <property type="match status" value="1"/>
</dbReference>
<feature type="domain" description="Glycosyltransferase subfamily 4-like N-terminal" evidence="2">
    <location>
        <begin position="40"/>
        <end position="210"/>
    </location>
</feature>
<evidence type="ECO:0000313" key="3">
    <source>
        <dbReference type="EMBL" id="ACR10911.1"/>
    </source>
</evidence>
<dbReference type="PANTHER" id="PTHR45947:SF3">
    <property type="entry name" value="SULFOQUINOVOSYL TRANSFERASE SQD2"/>
    <property type="match status" value="1"/>
</dbReference>
<dbReference type="RefSeq" id="WP_015817023.1">
    <property type="nucleotide sequence ID" value="NC_012997.1"/>
</dbReference>
<gene>
    <name evidence="3" type="ordered locus">TERTU_4509</name>
</gene>
<evidence type="ECO:0000259" key="1">
    <source>
        <dbReference type="Pfam" id="PF00534"/>
    </source>
</evidence>
<organism evidence="3 4">
    <name type="scientific">Teredinibacter turnerae (strain ATCC 39867 / T7901)</name>
    <dbReference type="NCBI Taxonomy" id="377629"/>
    <lineage>
        <taxon>Bacteria</taxon>
        <taxon>Pseudomonadati</taxon>
        <taxon>Pseudomonadota</taxon>
        <taxon>Gammaproteobacteria</taxon>
        <taxon>Cellvibrionales</taxon>
        <taxon>Cellvibrionaceae</taxon>
        <taxon>Teredinibacter</taxon>
    </lineage>
</organism>
<dbReference type="Pfam" id="PF00534">
    <property type="entry name" value="Glycos_transf_1"/>
    <property type="match status" value="1"/>
</dbReference>
<protein>
    <submittedName>
        <fullName evidence="3">Glycosyltransferase family 4 domain protein</fullName>
        <ecNumber evidence="3">2.4.-.-</ecNumber>
    </submittedName>
</protein>
<dbReference type="InterPro" id="IPR028098">
    <property type="entry name" value="Glyco_trans_4-like_N"/>
</dbReference>
<reference evidence="3 4" key="1">
    <citation type="journal article" date="2009" name="PLoS ONE">
        <title>The complete genome of Teredinibacter turnerae T7901: an intracellular endosymbiont of marine wood-boring bivalves (shipworms).</title>
        <authorList>
            <person name="Yang J.C."/>
            <person name="Madupu R."/>
            <person name="Durkin A.S."/>
            <person name="Ekborg N.A."/>
            <person name="Pedamallu C.S."/>
            <person name="Hostetler J.B."/>
            <person name="Radune D."/>
            <person name="Toms B.S."/>
            <person name="Henrissat B."/>
            <person name="Coutinho P.M."/>
            <person name="Schwarz S."/>
            <person name="Field L."/>
            <person name="Trindade-Silva A.E."/>
            <person name="Soares C.A.G."/>
            <person name="Elshahawi S."/>
            <person name="Hanora A."/>
            <person name="Schmidt E.W."/>
            <person name="Haygood M.G."/>
            <person name="Posfai J."/>
            <person name="Benner J."/>
            <person name="Madinger C."/>
            <person name="Nove J."/>
            <person name="Anton B."/>
            <person name="Chaudhary K."/>
            <person name="Foster J."/>
            <person name="Holman A."/>
            <person name="Kumar S."/>
            <person name="Lessard P.A."/>
            <person name="Luyten Y.A."/>
            <person name="Slatko B."/>
            <person name="Wood N."/>
            <person name="Wu B."/>
            <person name="Teplitski M."/>
            <person name="Mougous J.D."/>
            <person name="Ward N."/>
            <person name="Eisen J.A."/>
            <person name="Badger J.H."/>
            <person name="Distel D.L."/>
        </authorList>
    </citation>
    <scope>NUCLEOTIDE SEQUENCE [LARGE SCALE GENOMIC DNA]</scope>
    <source>
        <strain evidence="4">ATCC 39867 / T7901</strain>
    </source>
</reference>
<dbReference type="eggNOG" id="COG0438">
    <property type="taxonomic scope" value="Bacteria"/>
</dbReference>
<keyword evidence="3" id="KW-0328">Glycosyltransferase</keyword>
<dbReference type="InterPro" id="IPR050194">
    <property type="entry name" value="Glycosyltransferase_grp1"/>
</dbReference>
<dbReference type="KEGG" id="ttu:TERTU_4509"/>
<dbReference type="InterPro" id="IPR001296">
    <property type="entry name" value="Glyco_trans_1"/>
</dbReference>
<keyword evidence="4" id="KW-1185">Reference proteome</keyword>
<dbReference type="GO" id="GO:0016757">
    <property type="term" value="F:glycosyltransferase activity"/>
    <property type="evidence" value="ECO:0007669"/>
    <property type="project" value="UniProtKB-KW"/>
</dbReference>